<sequence length="114" mass="12595">MIIGYKTISRGILDLVSQGNTTFDEIIGKLGITRNELEFILELMEHRGYINKSGCDSQNSSCCPMVCSPLDSYSIYSRGVTYILTEKGFGACHNITKYHVQRGIQGIGHAVTES</sequence>
<organism evidence="1 2">
    <name type="scientific">Methanococcoides vulcani</name>
    <dbReference type="NCBI Taxonomy" id="1353158"/>
    <lineage>
        <taxon>Archaea</taxon>
        <taxon>Methanobacteriati</taxon>
        <taxon>Methanobacteriota</taxon>
        <taxon>Stenosarchaea group</taxon>
        <taxon>Methanomicrobia</taxon>
        <taxon>Methanosarcinales</taxon>
        <taxon>Methanosarcinaceae</taxon>
        <taxon>Methanococcoides</taxon>
    </lineage>
</organism>
<accession>A0A1H9Y0L6</accession>
<protein>
    <recommendedName>
        <fullName evidence="3">Transcriptional regulator HTH-type FeoC domain-containing protein</fullName>
    </recommendedName>
</protein>
<dbReference type="AlphaFoldDB" id="A0A1H9Y0L6"/>
<name>A0A1H9Y0L6_9EURY</name>
<reference evidence="2" key="1">
    <citation type="submission" date="2016-10" db="EMBL/GenBank/DDBJ databases">
        <authorList>
            <person name="Varghese N."/>
            <person name="Submissions S."/>
        </authorList>
    </citation>
    <scope>NUCLEOTIDE SEQUENCE [LARGE SCALE GENOMIC DNA]</scope>
    <source>
        <strain evidence="2">SLH 33</strain>
    </source>
</reference>
<evidence type="ECO:0000313" key="2">
    <source>
        <dbReference type="Proteomes" id="UP000243338"/>
    </source>
</evidence>
<dbReference type="Proteomes" id="UP000243338">
    <property type="component" value="Unassembled WGS sequence"/>
</dbReference>
<keyword evidence="2" id="KW-1185">Reference proteome</keyword>
<dbReference type="RefSeq" id="WP_091687979.1">
    <property type="nucleotide sequence ID" value="NZ_CAAGSJ010000004.1"/>
</dbReference>
<dbReference type="SUPFAM" id="SSF46785">
    <property type="entry name" value="Winged helix' DNA-binding domain"/>
    <property type="match status" value="1"/>
</dbReference>
<dbReference type="InterPro" id="IPR036390">
    <property type="entry name" value="WH_DNA-bd_sf"/>
</dbReference>
<proteinExistence type="predicted"/>
<gene>
    <name evidence="1" type="ORF">SAMN04488587_0089</name>
</gene>
<dbReference type="OrthoDB" id="376027at2157"/>
<dbReference type="EMBL" id="FOHQ01000001">
    <property type="protein sequence ID" value="SES62185.1"/>
    <property type="molecule type" value="Genomic_DNA"/>
</dbReference>
<evidence type="ECO:0008006" key="3">
    <source>
        <dbReference type="Google" id="ProtNLM"/>
    </source>
</evidence>
<dbReference type="STRING" id="1353158.SAMN04488587_0089"/>
<evidence type="ECO:0000313" key="1">
    <source>
        <dbReference type="EMBL" id="SES62185.1"/>
    </source>
</evidence>